<name>A0AAJ6BIW0_9BACT</name>
<organism evidence="1 2">
    <name type="scientific">Candidatus Pseudobacter hemicellulosilyticus</name>
    <dbReference type="NCBI Taxonomy" id="3121375"/>
    <lineage>
        <taxon>Bacteria</taxon>
        <taxon>Pseudomonadati</taxon>
        <taxon>Bacteroidota</taxon>
        <taxon>Chitinophagia</taxon>
        <taxon>Chitinophagales</taxon>
        <taxon>Chitinophagaceae</taxon>
        <taxon>Pseudobacter</taxon>
    </lineage>
</organism>
<gene>
    <name evidence="1" type="ORF">P0Y53_07180</name>
</gene>
<accession>A0AAJ6BIW0</accession>
<evidence type="ECO:0000313" key="2">
    <source>
        <dbReference type="Proteomes" id="UP001220610"/>
    </source>
</evidence>
<proteinExistence type="predicted"/>
<reference evidence="1" key="1">
    <citation type="submission" date="2023-03" db="EMBL/GenBank/DDBJ databases">
        <title>Andean soil-derived lignocellulolytic bacterial consortium as a source of novel taxa and putative plastic-active enzymes.</title>
        <authorList>
            <person name="Diaz-Garcia L."/>
            <person name="Chuvochina M."/>
            <person name="Feuerriegel G."/>
            <person name="Bunk B."/>
            <person name="Sproer C."/>
            <person name="Streit W.R."/>
            <person name="Rodriguez L.M."/>
            <person name="Overmann J."/>
            <person name="Jimenez D.J."/>
        </authorList>
    </citation>
    <scope>NUCLEOTIDE SEQUENCE</scope>
    <source>
        <strain evidence="1">MAG 7</strain>
    </source>
</reference>
<sequence length="70" mass="7945">MKTTINRLVLLLSITVGSIVGLFKGAVAKQKWLFRVKTSFEEKRHLAQQRKLKRQGGVPLDDIEIAAFHN</sequence>
<dbReference type="Proteomes" id="UP001220610">
    <property type="component" value="Chromosome"/>
</dbReference>
<protein>
    <submittedName>
        <fullName evidence="1">Uncharacterized protein</fullName>
    </submittedName>
</protein>
<evidence type="ECO:0000313" key="1">
    <source>
        <dbReference type="EMBL" id="WEK37279.1"/>
    </source>
</evidence>
<dbReference type="AlphaFoldDB" id="A0AAJ6BIW0"/>
<dbReference type="EMBL" id="CP119311">
    <property type="protein sequence ID" value="WEK37279.1"/>
    <property type="molecule type" value="Genomic_DNA"/>
</dbReference>